<feature type="non-terminal residue" evidence="9">
    <location>
        <position position="1"/>
    </location>
</feature>
<dbReference type="PANTHER" id="PTHR43029">
    <property type="entry name" value="AMMONIUM TRANSPORTER MEP2"/>
    <property type="match status" value="1"/>
</dbReference>
<reference evidence="9" key="1">
    <citation type="submission" date="2022-08" db="EMBL/GenBank/DDBJ databases">
        <authorList>
            <person name="Kallberg Y."/>
            <person name="Tangrot J."/>
            <person name="Rosling A."/>
        </authorList>
    </citation>
    <scope>NUCLEOTIDE SEQUENCE</scope>
    <source>
        <strain evidence="9">Wild A</strain>
    </source>
</reference>
<comment type="caution">
    <text evidence="9">The sequence shown here is derived from an EMBL/GenBank/DDBJ whole genome shotgun (WGS) entry which is preliminary data.</text>
</comment>
<dbReference type="Proteomes" id="UP001153678">
    <property type="component" value="Unassembled WGS sequence"/>
</dbReference>
<feature type="domain" description="Ammonium transporter AmtB-like" evidence="8">
    <location>
        <begin position="1"/>
        <end position="126"/>
    </location>
</feature>
<sequence>IVFGIVGGVFCNVAVKLKHLLDFDDALDVFAVHGVGGICGNILTGIFAQKDVAALSGEIIKGGWLDGNWVQVLYQIADSCAGLAYSFCITYIILFLMDKVPGLSLRIDPDSEHLGIDEAELGELAYYHVDRVANMIQLHNTNVTNAISINHGKNAVPIMQSNNQYYGDSIH</sequence>
<dbReference type="GO" id="GO:0008519">
    <property type="term" value="F:ammonium channel activity"/>
    <property type="evidence" value="ECO:0007669"/>
    <property type="project" value="InterPro"/>
</dbReference>
<keyword evidence="5" id="KW-1133">Transmembrane helix</keyword>
<comment type="similarity">
    <text evidence="2">Belongs to the ammonia transporter channel (TC 1.A.11.2) family.</text>
</comment>
<evidence type="ECO:0000313" key="9">
    <source>
        <dbReference type="EMBL" id="CAI2196103.1"/>
    </source>
</evidence>
<dbReference type="Pfam" id="PF00909">
    <property type="entry name" value="Ammonium_transp"/>
    <property type="match status" value="1"/>
</dbReference>
<keyword evidence="3" id="KW-0813">Transport</keyword>
<name>A0A9W4T6K1_9GLOM</name>
<protein>
    <submittedName>
        <fullName evidence="9">4056_t:CDS:1</fullName>
    </submittedName>
</protein>
<comment type="subcellular location">
    <subcellularLocation>
        <location evidence="1">Membrane</location>
        <topology evidence="1">Multi-pass membrane protein</topology>
    </subcellularLocation>
</comment>
<evidence type="ECO:0000256" key="5">
    <source>
        <dbReference type="ARBA" id="ARBA00022989"/>
    </source>
</evidence>
<dbReference type="Gene3D" id="1.10.3430.10">
    <property type="entry name" value="Ammonium transporter AmtB like domains"/>
    <property type="match status" value="1"/>
</dbReference>
<evidence type="ECO:0000313" key="10">
    <source>
        <dbReference type="Proteomes" id="UP001153678"/>
    </source>
</evidence>
<proteinExistence type="inferred from homology"/>
<keyword evidence="10" id="KW-1185">Reference proteome</keyword>
<organism evidence="9 10">
    <name type="scientific">Funneliformis geosporum</name>
    <dbReference type="NCBI Taxonomy" id="1117311"/>
    <lineage>
        <taxon>Eukaryota</taxon>
        <taxon>Fungi</taxon>
        <taxon>Fungi incertae sedis</taxon>
        <taxon>Mucoromycota</taxon>
        <taxon>Glomeromycotina</taxon>
        <taxon>Glomeromycetes</taxon>
        <taxon>Glomerales</taxon>
        <taxon>Glomeraceae</taxon>
        <taxon>Funneliformis</taxon>
    </lineage>
</organism>
<keyword evidence="6" id="KW-0472">Membrane</keyword>
<dbReference type="EMBL" id="CAMKVN010013642">
    <property type="protein sequence ID" value="CAI2196103.1"/>
    <property type="molecule type" value="Genomic_DNA"/>
</dbReference>
<evidence type="ECO:0000256" key="1">
    <source>
        <dbReference type="ARBA" id="ARBA00004141"/>
    </source>
</evidence>
<dbReference type="InterPro" id="IPR001905">
    <property type="entry name" value="Ammonium_transpt"/>
</dbReference>
<keyword evidence="7" id="KW-0924">Ammonia transport</keyword>
<keyword evidence="4" id="KW-0812">Transmembrane</keyword>
<evidence type="ECO:0000259" key="8">
    <source>
        <dbReference type="Pfam" id="PF00909"/>
    </source>
</evidence>
<dbReference type="PANTHER" id="PTHR43029:SF10">
    <property type="entry name" value="AMMONIUM TRANSPORTER MEP2"/>
    <property type="match status" value="1"/>
</dbReference>
<evidence type="ECO:0000256" key="2">
    <source>
        <dbReference type="ARBA" id="ARBA00005887"/>
    </source>
</evidence>
<evidence type="ECO:0000256" key="4">
    <source>
        <dbReference type="ARBA" id="ARBA00022692"/>
    </source>
</evidence>
<dbReference type="GO" id="GO:0005886">
    <property type="term" value="C:plasma membrane"/>
    <property type="evidence" value="ECO:0007669"/>
    <property type="project" value="TreeGrafter"/>
</dbReference>
<evidence type="ECO:0000256" key="3">
    <source>
        <dbReference type="ARBA" id="ARBA00022448"/>
    </source>
</evidence>
<dbReference type="AlphaFoldDB" id="A0A9W4T6K1"/>
<evidence type="ECO:0000256" key="7">
    <source>
        <dbReference type="ARBA" id="ARBA00023177"/>
    </source>
</evidence>
<evidence type="ECO:0000256" key="6">
    <source>
        <dbReference type="ARBA" id="ARBA00023136"/>
    </source>
</evidence>
<dbReference type="InterPro" id="IPR029020">
    <property type="entry name" value="Ammonium/urea_transptr"/>
</dbReference>
<accession>A0A9W4T6K1</accession>
<dbReference type="OrthoDB" id="534912at2759"/>
<dbReference type="SUPFAM" id="SSF111352">
    <property type="entry name" value="Ammonium transporter"/>
    <property type="match status" value="1"/>
</dbReference>
<gene>
    <name evidence="9" type="ORF">FWILDA_LOCUS17410</name>
</gene>
<dbReference type="InterPro" id="IPR024041">
    <property type="entry name" value="NH4_transpt_AmtB-like_dom"/>
</dbReference>